<feature type="transmembrane region" description="Helical" evidence="2">
    <location>
        <begin position="41"/>
        <end position="63"/>
    </location>
</feature>
<dbReference type="PIRSF" id="PIRSF009160">
    <property type="entry name" value="UCP009160"/>
    <property type="match status" value="1"/>
</dbReference>
<dbReference type="PANTHER" id="PTHR41282:SF1">
    <property type="entry name" value="CONSERVED TRANSMEMBRANE PROTEIN-RELATED"/>
    <property type="match status" value="1"/>
</dbReference>
<dbReference type="PANTHER" id="PTHR41282">
    <property type="entry name" value="CONSERVED TRANSMEMBRANE PROTEIN-RELATED"/>
    <property type="match status" value="1"/>
</dbReference>
<feature type="transmembrane region" description="Helical" evidence="2">
    <location>
        <begin position="69"/>
        <end position="90"/>
    </location>
</feature>
<dbReference type="AlphaFoldDB" id="A0A9W6W8F3"/>
<dbReference type="Proteomes" id="UP001165079">
    <property type="component" value="Unassembled WGS sequence"/>
</dbReference>
<feature type="transmembrane region" description="Helical" evidence="2">
    <location>
        <begin position="157"/>
        <end position="178"/>
    </location>
</feature>
<feature type="transmembrane region" description="Helical" evidence="2">
    <location>
        <begin position="193"/>
        <end position="219"/>
    </location>
</feature>
<protein>
    <submittedName>
        <fullName evidence="3">Membrane protein</fullName>
    </submittedName>
</protein>
<dbReference type="RefSeq" id="WP_285661595.1">
    <property type="nucleotide sequence ID" value="NZ_BSTX01000001.1"/>
</dbReference>
<name>A0A9W6W8F3_9ACTN</name>
<keyword evidence="2" id="KW-0472">Membrane</keyword>
<evidence type="ECO:0000256" key="1">
    <source>
        <dbReference type="SAM" id="MobiDB-lite"/>
    </source>
</evidence>
<organism evidence="3 4">
    <name type="scientific">Actinorhabdospora filicis</name>
    <dbReference type="NCBI Taxonomy" id="1785913"/>
    <lineage>
        <taxon>Bacteria</taxon>
        <taxon>Bacillati</taxon>
        <taxon>Actinomycetota</taxon>
        <taxon>Actinomycetes</taxon>
        <taxon>Micromonosporales</taxon>
        <taxon>Micromonosporaceae</taxon>
        <taxon>Actinorhabdospora</taxon>
    </lineage>
</organism>
<dbReference type="InterPro" id="IPR010539">
    <property type="entry name" value="BaxI_1-like"/>
</dbReference>
<reference evidence="3" key="1">
    <citation type="submission" date="2023-03" db="EMBL/GenBank/DDBJ databases">
        <title>Actinorhabdospora filicis NBRC 111898.</title>
        <authorList>
            <person name="Ichikawa N."/>
            <person name="Sato H."/>
            <person name="Tonouchi N."/>
        </authorList>
    </citation>
    <scope>NUCLEOTIDE SEQUENCE</scope>
    <source>
        <strain evidence="3">NBRC 111898</strain>
    </source>
</reference>
<evidence type="ECO:0000313" key="3">
    <source>
        <dbReference type="EMBL" id="GLZ76416.1"/>
    </source>
</evidence>
<sequence length="259" mass="28072">MRSSNPALNRWVQGARQQAPAPEYGHMTNAPRVSPMTLDDVVIRTIGLVALTGVAGAVAWNMWDIAPAVAGVLMAVGSIVGLAVIIASWFTMISNPAVISVYAVAQGFLLGAVSYVFEQKFPGIVIQAVLGTFGVFATMALLYKSRVIRSSPRFRKITIGAVLGIMALSMINLVLYFFGVDIGLAQYDLNAKAGWLAIGFTILCIVVAAMTFVLDFEMVEWGVRSGAPKRMAWAASFGMLAGLIFLYWQILRLLSYLRR</sequence>
<comment type="caution">
    <text evidence="3">The sequence shown here is derived from an EMBL/GenBank/DDBJ whole genome shotgun (WGS) entry which is preliminary data.</text>
</comment>
<feature type="transmembrane region" description="Helical" evidence="2">
    <location>
        <begin position="123"/>
        <end position="145"/>
    </location>
</feature>
<keyword evidence="2" id="KW-1133">Transmembrane helix</keyword>
<gene>
    <name evidence="3" type="ORF">Afil01_12230</name>
</gene>
<keyword evidence="4" id="KW-1185">Reference proteome</keyword>
<dbReference type="EMBL" id="BSTX01000001">
    <property type="protein sequence ID" value="GLZ76416.1"/>
    <property type="molecule type" value="Genomic_DNA"/>
</dbReference>
<dbReference type="Pfam" id="PF12811">
    <property type="entry name" value="BaxI_1"/>
    <property type="match status" value="1"/>
</dbReference>
<feature type="transmembrane region" description="Helical" evidence="2">
    <location>
        <begin position="231"/>
        <end position="250"/>
    </location>
</feature>
<keyword evidence="2" id="KW-0812">Transmembrane</keyword>
<proteinExistence type="predicted"/>
<accession>A0A9W6W8F3</accession>
<feature type="region of interest" description="Disordered" evidence="1">
    <location>
        <begin position="1"/>
        <end position="26"/>
    </location>
</feature>
<feature type="transmembrane region" description="Helical" evidence="2">
    <location>
        <begin position="97"/>
        <end position="117"/>
    </location>
</feature>
<evidence type="ECO:0000256" key="2">
    <source>
        <dbReference type="SAM" id="Phobius"/>
    </source>
</evidence>
<evidence type="ECO:0000313" key="4">
    <source>
        <dbReference type="Proteomes" id="UP001165079"/>
    </source>
</evidence>